<dbReference type="EMBL" id="CM047748">
    <property type="protein sequence ID" value="KAJ0014885.1"/>
    <property type="molecule type" value="Genomic_DNA"/>
</dbReference>
<evidence type="ECO:0000313" key="2">
    <source>
        <dbReference type="Proteomes" id="UP001163603"/>
    </source>
</evidence>
<accession>A0ACC0XEN3</accession>
<name>A0ACC0XEN3_9ROSI</name>
<protein>
    <submittedName>
        <fullName evidence="1">Uncharacterized protein</fullName>
    </submittedName>
</protein>
<organism evidence="1 2">
    <name type="scientific">Pistacia integerrima</name>
    <dbReference type="NCBI Taxonomy" id="434235"/>
    <lineage>
        <taxon>Eukaryota</taxon>
        <taxon>Viridiplantae</taxon>
        <taxon>Streptophyta</taxon>
        <taxon>Embryophyta</taxon>
        <taxon>Tracheophyta</taxon>
        <taxon>Spermatophyta</taxon>
        <taxon>Magnoliopsida</taxon>
        <taxon>eudicotyledons</taxon>
        <taxon>Gunneridae</taxon>
        <taxon>Pentapetalae</taxon>
        <taxon>rosids</taxon>
        <taxon>malvids</taxon>
        <taxon>Sapindales</taxon>
        <taxon>Anacardiaceae</taxon>
        <taxon>Pistacia</taxon>
    </lineage>
</organism>
<keyword evidence="2" id="KW-1185">Reference proteome</keyword>
<dbReference type="Proteomes" id="UP001163603">
    <property type="component" value="Chromosome 13"/>
</dbReference>
<sequence>MGPILSTQSELNPGDRSEFDPVRYILGKFIPVDRSKLNPGDHICSNRMIVAFDHHGIYVGHGMVIHLMPAEKEGGCHQMKLSGLPLSFS</sequence>
<gene>
    <name evidence="1" type="ORF">Pint_20448</name>
</gene>
<reference evidence="2" key="1">
    <citation type="journal article" date="2023" name="G3 (Bethesda)">
        <title>Genome assembly and association tests identify interacting loci associated with vigor, precocity, and sex in interspecific pistachio rootstocks.</title>
        <authorList>
            <person name="Palmer W."/>
            <person name="Jacygrad E."/>
            <person name="Sagayaradj S."/>
            <person name="Cavanaugh K."/>
            <person name="Han R."/>
            <person name="Bertier L."/>
            <person name="Beede B."/>
            <person name="Kafkas S."/>
            <person name="Golino D."/>
            <person name="Preece J."/>
            <person name="Michelmore R."/>
        </authorList>
    </citation>
    <scope>NUCLEOTIDE SEQUENCE [LARGE SCALE GENOMIC DNA]</scope>
</reference>
<proteinExistence type="predicted"/>
<comment type="caution">
    <text evidence="1">The sequence shown here is derived from an EMBL/GenBank/DDBJ whole genome shotgun (WGS) entry which is preliminary data.</text>
</comment>
<evidence type="ECO:0000313" key="1">
    <source>
        <dbReference type="EMBL" id="KAJ0014885.1"/>
    </source>
</evidence>